<name>A0A368VMZ7_9BACL</name>
<sequence length="180" mass="20197">MKRRLIGVSIVIAVLIGVVVWYQFNTSISSVLKRQGFTANDIITVEGYSSDAEHITKIILLANRDKLGIVGLTKQGFGKWIIQPMTSVIDNPTNGEYSTSAMSIMKNHGENFYNEKHVFVATYLDNKSEPFIVGNSDFYLNVDYFTVNGKLLLFAHAIAGKSLERFGADDVIFYLNKQFQ</sequence>
<keyword evidence="1" id="KW-1133">Transmembrane helix</keyword>
<reference evidence="2 3" key="1">
    <citation type="submission" date="2018-07" db="EMBL/GenBank/DDBJ databases">
        <title>Genomic Encyclopedia of Type Strains, Phase III (KMG-III): the genomes of soil and plant-associated and newly described type strains.</title>
        <authorList>
            <person name="Whitman W."/>
        </authorList>
    </citation>
    <scope>NUCLEOTIDE SEQUENCE [LARGE SCALE GENOMIC DNA]</scope>
    <source>
        <strain evidence="2 3">CECT 7506</strain>
    </source>
</reference>
<evidence type="ECO:0000256" key="1">
    <source>
        <dbReference type="SAM" id="Phobius"/>
    </source>
</evidence>
<evidence type="ECO:0000313" key="2">
    <source>
        <dbReference type="EMBL" id="RCW43091.1"/>
    </source>
</evidence>
<keyword evidence="1" id="KW-0812">Transmembrane</keyword>
<protein>
    <submittedName>
        <fullName evidence="2">Uncharacterized protein</fullName>
    </submittedName>
</protein>
<evidence type="ECO:0000313" key="3">
    <source>
        <dbReference type="Proteomes" id="UP000252415"/>
    </source>
</evidence>
<dbReference type="AlphaFoldDB" id="A0A368VMZ7"/>
<keyword evidence="3" id="KW-1185">Reference proteome</keyword>
<keyword evidence="1" id="KW-0472">Membrane</keyword>
<proteinExistence type="predicted"/>
<accession>A0A368VMZ7</accession>
<organism evidence="2 3">
    <name type="scientific">Paenibacillus prosopidis</name>
    <dbReference type="NCBI Taxonomy" id="630520"/>
    <lineage>
        <taxon>Bacteria</taxon>
        <taxon>Bacillati</taxon>
        <taxon>Bacillota</taxon>
        <taxon>Bacilli</taxon>
        <taxon>Bacillales</taxon>
        <taxon>Paenibacillaceae</taxon>
        <taxon>Paenibacillus</taxon>
    </lineage>
</organism>
<dbReference type="Proteomes" id="UP000252415">
    <property type="component" value="Unassembled WGS sequence"/>
</dbReference>
<comment type="caution">
    <text evidence="2">The sequence shown here is derived from an EMBL/GenBank/DDBJ whole genome shotgun (WGS) entry which is preliminary data.</text>
</comment>
<gene>
    <name evidence="2" type="ORF">DFP97_114156</name>
</gene>
<feature type="transmembrane region" description="Helical" evidence="1">
    <location>
        <begin position="5"/>
        <end position="24"/>
    </location>
</feature>
<dbReference type="OrthoDB" id="2622122at2"/>
<dbReference type="EMBL" id="QPJD01000014">
    <property type="protein sequence ID" value="RCW43091.1"/>
    <property type="molecule type" value="Genomic_DNA"/>
</dbReference>
<dbReference type="RefSeq" id="WP_114382248.1">
    <property type="nucleotide sequence ID" value="NZ_QPJD01000014.1"/>
</dbReference>